<dbReference type="Pfam" id="PF00067">
    <property type="entry name" value="p450"/>
    <property type="match status" value="1"/>
</dbReference>
<dbReference type="InterPro" id="IPR002401">
    <property type="entry name" value="Cyt_P450_E_grp-I"/>
</dbReference>
<organism evidence="16 17">
    <name type="scientific">Rhipicephalus sanguineus</name>
    <name type="common">Brown dog tick</name>
    <name type="synonym">Ixodes sanguineus</name>
    <dbReference type="NCBI Taxonomy" id="34632"/>
    <lineage>
        <taxon>Eukaryota</taxon>
        <taxon>Metazoa</taxon>
        <taxon>Ecdysozoa</taxon>
        <taxon>Arthropoda</taxon>
        <taxon>Chelicerata</taxon>
        <taxon>Arachnida</taxon>
        <taxon>Acari</taxon>
        <taxon>Parasitiformes</taxon>
        <taxon>Ixodida</taxon>
        <taxon>Ixodoidea</taxon>
        <taxon>Ixodidae</taxon>
        <taxon>Rhipicephalinae</taxon>
        <taxon>Rhipicephalus</taxon>
        <taxon>Rhipicephalus</taxon>
    </lineage>
</organism>
<evidence type="ECO:0000256" key="14">
    <source>
        <dbReference type="RuleBase" id="RU000461"/>
    </source>
</evidence>
<keyword evidence="7" id="KW-0256">Endoplasmic reticulum</keyword>
<evidence type="ECO:0000256" key="10">
    <source>
        <dbReference type="ARBA" id="ARBA00023004"/>
    </source>
</evidence>
<feature type="binding site" description="axial binding residue" evidence="13">
    <location>
        <position position="468"/>
    </location>
    <ligand>
        <name>heme</name>
        <dbReference type="ChEBI" id="CHEBI:30413"/>
    </ligand>
    <ligandPart>
        <name>Fe</name>
        <dbReference type="ChEBI" id="CHEBI:18248"/>
    </ligandPart>
</feature>
<dbReference type="GO" id="GO:0004497">
    <property type="term" value="F:monooxygenase activity"/>
    <property type="evidence" value="ECO:0007669"/>
    <property type="project" value="UniProtKB-KW"/>
</dbReference>
<dbReference type="GO" id="GO:0020037">
    <property type="term" value="F:heme binding"/>
    <property type="evidence" value="ECO:0007669"/>
    <property type="project" value="InterPro"/>
</dbReference>
<dbReference type="InterPro" id="IPR036396">
    <property type="entry name" value="Cyt_P450_sf"/>
</dbReference>
<feature type="region of interest" description="Disordered" evidence="15">
    <location>
        <begin position="537"/>
        <end position="571"/>
    </location>
</feature>
<evidence type="ECO:0000256" key="4">
    <source>
        <dbReference type="ARBA" id="ARBA00010617"/>
    </source>
</evidence>
<reference evidence="16" key="1">
    <citation type="journal article" date="2020" name="Cell">
        <title>Large-Scale Comparative Analyses of Tick Genomes Elucidate Their Genetic Diversity and Vector Capacities.</title>
        <authorList>
            <consortium name="Tick Genome and Microbiome Consortium (TIGMIC)"/>
            <person name="Jia N."/>
            <person name="Wang J."/>
            <person name="Shi W."/>
            <person name="Du L."/>
            <person name="Sun Y."/>
            <person name="Zhan W."/>
            <person name="Jiang J.F."/>
            <person name="Wang Q."/>
            <person name="Zhang B."/>
            <person name="Ji P."/>
            <person name="Bell-Sakyi L."/>
            <person name="Cui X.M."/>
            <person name="Yuan T.T."/>
            <person name="Jiang B.G."/>
            <person name="Yang W.F."/>
            <person name="Lam T.T."/>
            <person name="Chang Q.C."/>
            <person name="Ding S.J."/>
            <person name="Wang X.J."/>
            <person name="Zhu J.G."/>
            <person name="Ruan X.D."/>
            <person name="Zhao L."/>
            <person name="Wei J.T."/>
            <person name="Ye R.Z."/>
            <person name="Que T.C."/>
            <person name="Du C.H."/>
            <person name="Zhou Y.H."/>
            <person name="Cheng J.X."/>
            <person name="Dai P.F."/>
            <person name="Guo W.B."/>
            <person name="Han X.H."/>
            <person name="Huang E.J."/>
            <person name="Li L.F."/>
            <person name="Wei W."/>
            <person name="Gao Y.C."/>
            <person name="Liu J.Z."/>
            <person name="Shao H.Z."/>
            <person name="Wang X."/>
            <person name="Wang C.C."/>
            <person name="Yang T.C."/>
            <person name="Huo Q.B."/>
            <person name="Li W."/>
            <person name="Chen H.Y."/>
            <person name="Chen S.E."/>
            <person name="Zhou L.G."/>
            <person name="Ni X.B."/>
            <person name="Tian J.H."/>
            <person name="Sheng Y."/>
            <person name="Liu T."/>
            <person name="Pan Y.S."/>
            <person name="Xia L.Y."/>
            <person name="Li J."/>
            <person name="Zhao F."/>
            <person name="Cao W.C."/>
        </authorList>
    </citation>
    <scope>NUCLEOTIDE SEQUENCE</scope>
    <source>
        <strain evidence="16">Rsan-2018</strain>
    </source>
</reference>
<evidence type="ECO:0000256" key="15">
    <source>
        <dbReference type="SAM" id="MobiDB-lite"/>
    </source>
</evidence>
<dbReference type="PRINTS" id="PR00385">
    <property type="entry name" value="P450"/>
</dbReference>
<evidence type="ECO:0000256" key="5">
    <source>
        <dbReference type="ARBA" id="ARBA00022617"/>
    </source>
</evidence>
<accession>A0A9D4PJB9</accession>
<evidence type="ECO:0000256" key="9">
    <source>
        <dbReference type="ARBA" id="ARBA00023002"/>
    </source>
</evidence>
<evidence type="ECO:0000256" key="3">
    <source>
        <dbReference type="ARBA" id="ARBA00004406"/>
    </source>
</evidence>
<evidence type="ECO:0000256" key="2">
    <source>
        <dbReference type="ARBA" id="ARBA00004174"/>
    </source>
</evidence>
<keyword evidence="5 13" id="KW-0349">Heme</keyword>
<evidence type="ECO:0000256" key="6">
    <source>
        <dbReference type="ARBA" id="ARBA00022723"/>
    </source>
</evidence>
<comment type="caution">
    <text evidence="16">The sequence shown here is derived from an EMBL/GenBank/DDBJ whole genome shotgun (WGS) entry which is preliminary data.</text>
</comment>
<evidence type="ECO:0000256" key="13">
    <source>
        <dbReference type="PIRSR" id="PIRSR602401-1"/>
    </source>
</evidence>
<dbReference type="PROSITE" id="PS00086">
    <property type="entry name" value="CYTOCHROME_P450"/>
    <property type="match status" value="1"/>
</dbReference>
<evidence type="ECO:0000313" key="16">
    <source>
        <dbReference type="EMBL" id="KAH7944251.1"/>
    </source>
</evidence>
<keyword evidence="6 13" id="KW-0479">Metal-binding</keyword>
<dbReference type="InterPro" id="IPR001128">
    <property type="entry name" value="Cyt_P450"/>
</dbReference>
<dbReference type="InterPro" id="IPR017972">
    <property type="entry name" value="Cyt_P450_CS"/>
</dbReference>
<dbReference type="InterPro" id="IPR050476">
    <property type="entry name" value="Insect_CytP450_Detox"/>
</dbReference>
<evidence type="ECO:0000256" key="8">
    <source>
        <dbReference type="ARBA" id="ARBA00022848"/>
    </source>
</evidence>
<dbReference type="AlphaFoldDB" id="A0A9D4PJB9"/>
<keyword evidence="12" id="KW-0472">Membrane</keyword>
<comment type="similarity">
    <text evidence="4 14">Belongs to the cytochrome P450 family.</text>
</comment>
<evidence type="ECO:0000256" key="7">
    <source>
        <dbReference type="ARBA" id="ARBA00022824"/>
    </source>
</evidence>
<dbReference type="SUPFAM" id="SSF48264">
    <property type="entry name" value="Cytochrome P450"/>
    <property type="match status" value="1"/>
</dbReference>
<keyword evidence="11 14" id="KW-0503">Monooxygenase</keyword>
<evidence type="ECO:0000256" key="1">
    <source>
        <dbReference type="ARBA" id="ARBA00001971"/>
    </source>
</evidence>
<keyword evidence="10 13" id="KW-0408">Iron</keyword>
<reference evidence="16" key="2">
    <citation type="submission" date="2021-09" db="EMBL/GenBank/DDBJ databases">
        <authorList>
            <person name="Jia N."/>
            <person name="Wang J."/>
            <person name="Shi W."/>
            <person name="Du L."/>
            <person name="Sun Y."/>
            <person name="Zhan W."/>
            <person name="Jiang J."/>
            <person name="Wang Q."/>
            <person name="Zhang B."/>
            <person name="Ji P."/>
            <person name="Sakyi L.B."/>
            <person name="Cui X."/>
            <person name="Yuan T."/>
            <person name="Jiang B."/>
            <person name="Yang W."/>
            <person name="Lam T.T.-Y."/>
            <person name="Chang Q."/>
            <person name="Ding S."/>
            <person name="Wang X."/>
            <person name="Zhu J."/>
            <person name="Ruan X."/>
            <person name="Zhao L."/>
            <person name="Wei J."/>
            <person name="Que T."/>
            <person name="Du C."/>
            <person name="Cheng J."/>
            <person name="Dai P."/>
            <person name="Han X."/>
            <person name="Huang E."/>
            <person name="Gao Y."/>
            <person name="Liu J."/>
            <person name="Shao H."/>
            <person name="Ye R."/>
            <person name="Li L."/>
            <person name="Wei W."/>
            <person name="Wang X."/>
            <person name="Wang C."/>
            <person name="Huo Q."/>
            <person name="Li W."/>
            <person name="Guo W."/>
            <person name="Chen H."/>
            <person name="Chen S."/>
            <person name="Zhou L."/>
            <person name="Zhou L."/>
            <person name="Ni X."/>
            <person name="Tian J."/>
            <person name="Zhou Y."/>
            <person name="Sheng Y."/>
            <person name="Liu T."/>
            <person name="Pan Y."/>
            <person name="Xia L."/>
            <person name="Li J."/>
            <person name="Zhao F."/>
            <person name="Cao W."/>
        </authorList>
    </citation>
    <scope>NUCLEOTIDE SEQUENCE</scope>
    <source>
        <strain evidence="16">Rsan-2018</strain>
        <tissue evidence="16">Larvae</tissue>
    </source>
</reference>
<evidence type="ECO:0000256" key="11">
    <source>
        <dbReference type="ARBA" id="ARBA00023033"/>
    </source>
</evidence>
<keyword evidence="9 14" id="KW-0560">Oxidoreductase</keyword>
<dbReference type="GO" id="GO:0016705">
    <property type="term" value="F:oxidoreductase activity, acting on paired donors, with incorporation or reduction of molecular oxygen"/>
    <property type="evidence" value="ECO:0007669"/>
    <property type="project" value="InterPro"/>
</dbReference>
<comment type="cofactor">
    <cofactor evidence="1 13">
        <name>heme</name>
        <dbReference type="ChEBI" id="CHEBI:30413"/>
    </cofactor>
</comment>
<dbReference type="Proteomes" id="UP000821837">
    <property type="component" value="Unassembled WGS sequence"/>
</dbReference>
<dbReference type="VEuPathDB" id="VectorBase:RSAN_042142"/>
<comment type="subcellular location">
    <subcellularLocation>
        <location evidence="3">Endoplasmic reticulum membrane</location>
        <topology evidence="3">Peripheral membrane protein</topology>
    </subcellularLocation>
    <subcellularLocation>
        <location evidence="2">Microsome membrane</location>
        <topology evidence="2">Peripheral membrane protein</topology>
    </subcellularLocation>
</comment>
<evidence type="ECO:0008006" key="18">
    <source>
        <dbReference type="Google" id="ProtNLM"/>
    </source>
</evidence>
<dbReference type="FunFam" id="1.10.630.10:FF:000182">
    <property type="entry name" value="Cytochrome P450 3A4"/>
    <property type="match status" value="1"/>
</dbReference>
<dbReference type="Gene3D" id="1.10.630.10">
    <property type="entry name" value="Cytochrome P450"/>
    <property type="match status" value="1"/>
</dbReference>
<evidence type="ECO:0000313" key="17">
    <source>
        <dbReference type="Proteomes" id="UP000821837"/>
    </source>
</evidence>
<name>A0A9D4PJB9_RHISA</name>
<evidence type="ECO:0000256" key="12">
    <source>
        <dbReference type="ARBA" id="ARBA00023136"/>
    </source>
</evidence>
<dbReference type="PRINTS" id="PR00463">
    <property type="entry name" value="EP450I"/>
</dbReference>
<keyword evidence="8" id="KW-0492">Microsome</keyword>
<dbReference type="PANTHER" id="PTHR24292">
    <property type="entry name" value="CYTOCHROME P450"/>
    <property type="match status" value="1"/>
</dbReference>
<proteinExistence type="inferred from homology"/>
<gene>
    <name evidence="16" type="ORF">HPB52_017641</name>
</gene>
<dbReference type="GO" id="GO:0005789">
    <property type="term" value="C:endoplasmic reticulum membrane"/>
    <property type="evidence" value="ECO:0007669"/>
    <property type="project" value="UniProtKB-SubCell"/>
</dbReference>
<sequence length="571" mass="64400">MFELESASGVCFCGRLDLLAAIGRWLISERKKCFDAFEGTGVPTPPLRSLINGNTDEFLKPSQIESLGRWLKEYGDVFGFYLGDVPFVVVKDPEMISEIFAKEFNNFHSRGHLLRIHELEPILERNLVLVEGRHWKTMRTCMQQFFTPAKLKVVMPALLDAQREFLNILGEGADSGVEVDIGSRCERFTFDVISKSGFNLDTQVQRSPDNPLFQKALRCFPGIMSGFMYSLALNLYHWPRVFKMLHKLFGYFFTNPLVEMTKYAAEIIKYRHQNPQVDVPDMAQLLLDDALGKSNSETKKNEVPQTNGVPLSQEKLYELSTNCMDVFLGGYDTARLALTYWFYLMGKHPDIQERMRSEVLEAFKKEGDELSVPTLTGLTYTNQVLSETLRMYPPIITFTTRCAGEDYRYGKYLIKKGTSVMVPTYQLHHDPLYWTDPEKFDPDRFGPENKHLIKPGVYQPFGLGIRVCIGQRLALLEMASVTSQPDLELITYAFLLAPKDKVWVQLHKLEGLDAAPLGGADELAVSGRLGCREVVGTSGRHKGVSPDGSIGDRAGKPSGGTVLRTQLGRTS</sequence>
<dbReference type="PANTHER" id="PTHR24292:SF102">
    <property type="entry name" value="CYTOCHROME P450 FAMILY-RELATED"/>
    <property type="match status" value="1"/>
</dbReference>
<dbReference type="GO" id="GO:0005506">
    <property type="term" value="F:iron ion binding"/>
    <property type="evidence" value="ECO:0007669"/>
    <property type="project" value="InterPro"/>
</dbReference>
<protein>
    <recommendedName>
        <fullName evidence="18">Cytochrome P450</fullName>
    </recommendedName>
</protein>
<dbReference type="EMBL" id="JABSTV010001253">
    <property type="protein sequence ID" value="KAH7944251.1"/>
    <property type="molecule type" value="Genomic_DNA"/>
</dbReference>
<keyword evidence="17" id="KW-1185">Reference proteome</keyword>